<protein>
    <submittedName>
        <fullName evidence="1">Uncharacterized protein</fullName>
    </submittedName>
</protein>
<dbReference type="EMBL" id="JAGGJX010000001">
    <property type="protein sequence ID" value="MBP1853883.1"/>
    <property type="molecule type" value="Genomic_DNA"/>
</dbReference>
<sequence length="108" mass="12732">MGINKKGKRHLKFNGVQFLWFVSPDDESGYSWLNIVSDEKDIYLKYRINQIDDNNNFIHPTVFIEKSDKLKIGTYSFFPLLSDEIVSSYVVSQILKWYYNQDSSIKPI</sequence>
<accession>A0ABS4E7J9</accession>
<reference evidence="1 2" key="1">
    <citation type="submission" date="2021-03" db="EMBL/GenBank/DDBJ databases">
        <title>Genomic Encyclopedia of Type Strains, Phase IV (KMG-IV): sequencing the most valuable type-strain genomes for metagenomic binning, comparative biology and taxonomic classification.</title>
        <authorList>
            <person name="Goeker M."/>
        </authorList>
    </citation>
    <scope>NUCLEOTIDE SEQUENCE [LARGE SCALE GENOMIC DNA]</scope>
    <source>
        <strain evidence="1 2">DSM 1289</strain>
    </source>
</reference>
<name>A0ABS4E7J9_9FIRM</name>
<proteinExistence type="predicted"/>
<gene>
    <name evidence="1" type="ORF">J2Z43_000273</name>
</gene>
<dbReference type="RefSeq" id="WP_209455504.1">
    <property type="nucleotide sequence ID" value="NZ_BAAACS010000017.1"/>
</dbReference>
<evidence type="ECO:0000313" key="1">
    <source>
        <dbReference type="EMBL" id="MBP1853883.1"/>
    </source>
</evidence>
<evidence type="ECO:0000313" key="2">
    <source>
        <dbReference type="Proteomes" id="UP000767291"/>
    </source>
</evidence>
<keyword evidence="2" id="KW-1185">Reference proteome</keyword>
<dbReference type="Proteomes" id="UP000767291">
    <property type="component" value="Unassembled WGS sequence"/>
</dbReference>
<comment type="caution">
    <text evidence="1">The sequence shown here is derived from an EMBL/GenBank/DDBJ whole genome shotgun (WGS) entry which is preliminary data.</text>
</comment>
<organism evidence="1 2">
    <name type="scientific">Metaclostridioides mangenotii</name>
    <dbReference type="NCBI Taxonomy" id="1540"/>
    <lineage>
        <taxon>Bacteria</taxon>
        <taxon>Bacillati</taxon>
        <taxon>Bacillota</taxon>
        <taxon>Clostridia</taxon>
        <taxon>Peptostreptococcales</taxon>
        <taxon>Peptostreptococcaceae</taxon>
        <taxon>Metaclostridioides</taxon>
    </lineage>
</organism>